<dbReference type="SUPFAM" id="SSF51735">
    <property type="entry name" value="NAD(P)-binding Rossmann-fold domains"/>
    <property type="match status" value="1"/>
</dbReference>
<dbReference type="Gene3D" id="3.40.50.720">
    <property type="entry name" value="NAD(P)-binding Rossmann-like Domain"/>
    <property type="match status" value="1"/>
</dbReference>
<dbReference type="EMBL" id="JAZGQL010000010">
    <property type="protein sequence ID" value="MEE6308470.1"/>
    <property type="molecule type" value="Genomic_DNA"/>
</dbReference>
<gene>
    <name evidence="5" type="ORF">V1634_16705</name>
</gene>
<dbReference type="PRINTS" id="PR00080">
    <property type="entry name" value="SDRFAMILY"/>
</dbReference>
<dbReference type="RefSeq" id="WP_331208748.1">
    <property type="nucleotide sequence ID" value="NZ_JAZGQL010000010.1"/>
</dbReference>
<dbReference type="Pfam" id="PF13561">
    <property type="entry name" value="adh_short_C2"/>
    <property type="match status" value="1"/>
</dbReference>
<dbReference type="InterPro" id="IPR020904">
    <property type="entry name" value="Sc_DH/Rdtase_CS"/>
</dbReference>
<dbReference type="InterPro" id="IPR002347">
    <property type="entry name" value="SDR_fam"/>
</dbReference>
<keyword evidence="2" id="KW-0560">Oxidoreductase</keyword>
<dbReference type="NCBIfam" id="NF004847">
    <property type="entry name" value="PRK06198.1"/>
    <property type="match status" value="1"/>
</dbReference>
<dbReference type="InterPro" id="IPR057326">
    <property type="entry name" value="KR_dom"/>
</dbReference>
<evidence type="ECO:0000256" key="2">
    <source>
        <dbReference type="ARBA" id="ARBA00023002"/>
    </source>
</evidence>
<dbReference type="CDD" id="cd05233">
    <property type="entry name" value="SDR_c"/>
    <property type="match status" value="1"/>
</dbReference>
<evidence type="ECO:0000313" key="5">
    <source>
        <dbReference type="EMBL" id="MEE6308470.1"/>
    </source>
</evidence>
<comment type="similarity">
    <text evidence="1">Belongs to the short-chain dehydrogenases/reductases (SDR) family.</text>
</comment>
<reference evidence="5 6" key="1">
    <citation type="submission" date="2024-01" db="EMBL/GenBank/DDBJ databases">
        <title>Genome insights into Plantactinospora veratri sp. nov.</title>
        <authorList>
            <person name="Wang L."/>
        </authorList>
    </citation>
    <scope>NUCLEOTIDE SEQUENCE [LARGE SCALE GENOMIC DNA]</scope>
    <source>
        <strain evidence="5 6">NEAU-FHS4</strain>
    </source>
</reference>
<name>A0ABU7SET7_9ACTN</name>
<dbReference type="PANTHER" id="PTHR24321:SF8">
    <property type="entry name" value="ESTRADIOL 17-BETA-DEHYDROGENASE 8-RELATED"/>
    <property type="match status" value="1"/>
</dbReference>
<sequence>MRKLCQDKVVVVTGGTSGVGEAVARTVAREGAVGIVVAGRDRGRGLAVTAALAGTNCSAEFVRAHLEDPEDCRAVVRRAVERFGRVDGLVNSAADTGRSTLDGTTPAFFDRMMAVNVRAPMLTMQEAVRDMRRRRAPGAIVNILSTSAHGGQPHLCAYSTSKGALATLTRNVAHAHRRDRIRVNGLCLGWTDTPHEDRVQRSFHGRAPGWLAEAEAAAPMGRLVKPDEVAEMVALLLSDRIGVVTGSLVEFSQDVLGGAD</sequence>
<keyword evidence="6" id="KW-1185">Reference proteome</keyword>
<protein>
    <submittedName>
        <fullName evidence="5">SDR family oxidoreductase</fullName>
    </submittedName>
</protein>
<evidence type="ECO:0000313" key="6">
    <source>
        <dbReference type="Proteomes" id="UP001339911"/>
    </source>
</evidence>
<comment type="caution">
    <text evidence="5">The sequence shown here is derived from an EMBL/GenBank/DDBJ whole genome shotgun (WGS) entry which is preliminary data.</text>
</comment>
<dbReference type="SMART" id="SM00822">
    <property type="entry name" value="PKS_KR"/>
    <property type="match status" value="1"/>
</dbReference>
<keyword evidence="3" id="KW-0520">NAD</keyword>
<proteinExistence type="inferred from homology"/>
<dbReference type="PRINTS" id="PR00081">
    <property type="entry name" value="GDHRDH"/>
</dbReference>
<dbReference type="PROSITE" id="PS00061">
    <property type="entry name" value="ADH_SHORT"/>
    <property type="match status" value="1"/>
</dbReference>
<accession>A0ABU7SET7</accession>
<feature type="domain" description="Ketoreductase" evidence="4">
    <location>
        <begin position="8"/>
        <end position="213"/>
    </location>
</feature>
<organism evidence="5 6">
    <name type="scientific">Plantactinospora veratri</name>
    <dbReference type="NCBI Taxonomy" id="1436122"/>
    <lineage>
        <taxon>Bacteria</taxon>
        <taxon>Bacillati</taxon>
        <taxon>Actinomycetota</taxon>
        <taxon>Actinomycetes</taxon>
        <taxon>Micromonosporales</taxon>
        <taxon>Micromonosporaceae</taxon>
        <taxon>Plantactinospora</taxon>
    </lineage>
</organism>
<evidence type="ECO:0000256" key="1">
    <source>
        <dbReference type="ARBA" id="ARBA00006484"/>
    </source>
</evidence>
<dbReference type="InterPro" id="IPR036291">
    <property type="entry name" value="NAD(P)-bd_dom_sf"/>
</dbReference>
<evidence type="ECO:0000256" key="3">
    <source>
        <dbReference type="ARBA" id="ARBA00023027"/>
    </source>
</evidence>
<dbReference type="Proteomes" id="UP001339911">
    <property type="component" value="Unassembled WGS sequence"/>
</dbReference>
<evidence type="ECO:0000259" key="4">
    <source>
        <dbReference type="SMART" id="SM00822"/>
    </source>
</evidence>
<dbReference type="PANTHER" id="PTHR24321">
    <property type="entry name" value="DEHYDROGENASES, SHORT CHAIN"/>
    <property type="match status" value="1"/>
</dbReference>